<evidence type="ECO:0000313" key="3">
    <source>
        <dbReference type="EMBL" id="KZV91863.1"/>
    </source>
</evidence>
<dbReference type="Proteomes" id="UP000077266">
    <property type="component" value="Unassembled WGS sequence"/>
</dbReference>
<feature type="compositionally biased region" description="Basic and acidic residues" evidence="1">
    <location>
        <begin position="257"/>
        <end position="270"/>
    </location>
</feature>
<dbReference type="AlphaFoldDB" id="A0A165HEU4"/>
<gene>
    <name evidence="3" type="ORF">EXIGLDRAFT_86235</name>
</gene>
<proteinExistence type="predicted"/>
<dbReference type="InParanoid" id="A0A165HEU4"/>
<keyword evidence="2" id="KW-0732">Signal</keyword>
<feature type="compositionally biased region" description="Basic residues" evidence="1">
    <location>
        <begin position="235"/>
        <end position="249"/>
    </location>
</feature>
<protein>
    <submittedName>
        <fullName evidence="3">Uncharacterized protein</fullName>
    </submittedName>
</protein>
<organism evidence="3 4">
    <name type="scientific">Exidia glandulosa HHB12029</name>
    <dbReference type="NCBI Taxonomy" id="1314781"/>
    <lineage>
        <taxon>Eukaryota</taxon>
        <taxon>Fungi</taxon>
        <taxon>Dikarya</taxon>
        <taxon>Basidiomycota</taxon>
        <taxon>Agaricomycotina</taxon>
        <taxon>Agaricomycetes</taxon>
        <taxon>Auriculariales</taxon>
        <taxon>Exidiaceae</taxon>
        <taxon>Exidia</taxon>
    </lineage>
</organism>
<feature type="region of interest" description="Disordered" evidence="1">
    <location>
        <begin position="215"/>
        <end position="277"/>
    </location>
</feature>
<feature type="signal peptide" evidence="2">
    <location>
        <begin position="1"/>
        <end position="23"/>
    </location>
</feature>
<evidence type="ECO:0000313" key="4">
    <source>
        <dbReference type="Proteomes" id="UP000077266"/>
    </source>
</evidence>
<feature type="compositionally biased region" description="Pro residues" evidence="1">
    <location>
        <begin position="83"/>
        <end position="94"/>
    </location>
</feature>
<keyword evidence="4" id="KW-1185">Reference proteome</keyword>
<reference evidence="3 4" key="1">
    <citation type="journal article" date="2016" name="Mol. Biol. Evol.">
        <title>Comparative Genomics of Early-Diverging Mushroom-Forming Fungi Provides Insights into the Origins of Lignocellulose Decay Capabilities.</title>
        <authorList>
            <person name="Nagy L.G."/>
            <person name="Riley R."/>
            <person name="Tritt A."/>
            <person name="Adam C."/>
            <person name="Daum C."/>
            <person name="Floudas D."/>
            <person name="Sun H."/>
            <person name="Yadav J.S."/>
            <person name="Pangilinan J."/>
            <person name="Larsson K.H."/>
            <person name="Matsuura K."/>
            <person name="Barry K."/>
            <person name="Labutti K."/>
            <person name="Kuo R."/>
            <person name="Ohm R.A."/>
            <person name="Bhattacharya S.S."/>
            <person name="Shirouzu T."/>
            <person name="Yoshinaga Y."/>
            <person name="Martin F.M."/>
            <person name="Grigoriev I.V."/>
            <person name="Hibbett D.S."/>
        </authorList>
    </citation>
    <scope>NUCLEOTIDE SEQUENCE [LARGE SCALE GENOMIC DNA]</scope>
    <source>
        <strain evidence="3 4">HHB12029</strain>
    </source>
</reference>
<name>A0A165HEU4_EXIGL</name>
<dbReference type="EMBL" id="KV426019">
    <property type="protein sequence ID" value="KZV91863.1"/>
    <property type="molecule type" value="Genomic_DNA"/>
</dbReference>
<sequence length="277" mass="30166">MGLAHPLLFLHPVALLAAPATRSVLSSAQSTILYPSVITNITLTPLQRGRANEAPQQRLLRRRSRRDRRHPLRRHLRPLLVPVLPPPPLRPPRAPGSRLERSNAHARFRPPLLHARGPRAGRGERQRERGAFSARRRRGGSGRREGLRCKWCPALNEKVEAHPAHGPDPGDGAGVRTALLPRDRNTASASSSRAGIERANATSAALATDADAITFDRERVGDSITSSDGGGRGSAGHHGRRAPSARRRGPAAVRPRPPAELRNRYARADRPAPAVEF</sequence>
<evidence type="ECO:0000256" key="1">
    <source>
        <dbReference type="SAM" id="MobiDB-lite"/>
    </source>
</evidence>
<feature type="region of interest" description="Disordered" evidence="1">
    <location>
        <begin position="48"/>
        <end position="146"/>
    </location>
</feature>
<feature type="chain" id="PRO_5007858665" evidence="2">
    <location>
        <begin position="24"/>
        <end position="277"/>
    </location>
</feature>
<accession>A0A165HEU4</accession>
<feature type="compositionally biased region" description="Basic and acidic residues" evidence="1">
    <location>
        <begin position="121"/>
        <end position="130"/>
    </location>
</feature>
<evidence type="ECO:0000256" key="2">
    <source>
        <dbReference type="SAM" id="SignalP"/>
    </source>
</evidence>
<feature type="compositionally biased region" description="Basic residues" evidence="1">
    <location>
        <begin position="59"/>
        <end position="77"/>
    </location>
</feature>